<evidence type="ECO:0000313" key="10">
    <source>
        <dbReference type="EMBL" id="CAB9499677.1"/>
    </source>
</evidence>
<dbReference type="OrthoDB" id="10006362at2759"/>
<evidence type="ECO:0000256" key="5">
    <source>
        <dbReference type="ARBA" id="ARBA00023136"/>
    </source>
</evidence>
<keyword evidence="6" id="KW-0456">Lyase</keyword>
<proteinExistence type="predicted"/>
<dbReference type="SUPFAM" id="SSF55073">
    <property type="entry name" value="Nucleotide cyclase"/>
    <property type="match status" value="1"/>
</dbReference>
<evidence type="ECO:0000256" key="7">
    <source>
        <dbReference type="SAM" id="MobiDB-lite"/>
    </source>
</evidence>
<evidence type="ECO:0000256" key="6">
    <source>
        <dbReference type="ARBA" id="ARBA00023239"/>
    </source>
</evidence>
<evidence type="ECO:0000256" key="1">
    <source>
        <dbReference type="ARBA" id="ARBA00004370"/>
    </source>
</evidence>
<feature type="domain" description="Guanylate cyclase" evidence="9">
    <location>
        <begin position="537"/>
        <end position="671"/>
    </location>
</feature>
<comment type="caution">
    <text evidence="10">The sequence shown here is derived from an EMBL/GenBank/DDBJ whole genome shotgun (WGS) entry which is preliminary data.</text>
</comment>
<name>A0A9N8H4L8_9STRA</name>
<feature type="transmembrane region" description="Helical" evidence="8">
    <location>
        <begin position="45"/>
        <end position="70"/>
    </location>
</feature>
<dbReference type="PROSITE" id="PS50125">
    <property type="entry name" value="GUANYLATE_CYCLASE_2"/>
    <property type="match status" value="1"/>
</dbReference>
<sequence length="800" mass="89154">MVTTDDDQSNASCFHDEEADLVATPKDQSAIKREKIAETEDRALFCLRLLVIFFLVAAAVGISTLVYMYLSGEEQRAFESRFNSDVRKILDSIGSTLDRTLGPADALIVNTLAYAKTANLSFPFVTLPLYGLQATKLLRISKGFQIHMSFEVREDQKEEWEQYAESHLKAIDEALDIEEGDPDWYGPVYRDYGRCEIYSWGGVPKEAPNNITNTYIPNWHEFPVSSGSSNISGGCPYNFDQYNLPDVLQAILYMKKTQKAVIGNFPNVNFDVSDPAQAQIKAIMDAGIQQLLPPGTDAREPFTQVAIPIFDSVDSVYVDTSEPQRFLGFMALSIMFRDLIEGLLPPDSNGIYLVLEQSCGVPFTYKLDGHKATYIGVGHQHEEEYSHMMQEHDLAGLIVATHSETRDSTYTGIPLSTEFCPNTIKIYPSAQMEANFTSSSPIIMGSITAAIFLLTSLTFATYDCLVSRRQRLVKEKAMESGAIVESLFPEDVRNRLYQENRQRQTMEQQISRFEATTPSGHFQRNTNQIAQVYHNTTIFFGDLAGFTAWSGSRQPNEVFELLETLYGAFDAIANKLHVYKVETIGDCYVAITGCPNEQEDHCVRMVRFAKECMARTTSVTQRLSDVLGADTMDLCFRVGLHSGHVTAGVLRGERGRFQLFGDTVNVASRMESNGVKGRIHCSEETARILRVAGKGSWLVPREDKIVAKGKGELQTYFIETTGIAKSTVSSVSTHTTNASHVDSTQTTSTSRLDSLEPSTTTKNQTRSILSNTMAHVSRSMKDEITATWPLSEHVETLVEC</sequence>
<keyword evidence="4 8" id="KW-1133">Transmembrane helix</keyword>
<feature type="compositionally biased region" description="Polar residues" evidence="7">
    <location>
        <begin position="737"/>
        <end position="765"/>
    </location>
</feature>
<dbReference type="Proteomes" id="UP001153069">
    <property type="component" value="Unassembled WGS sequence"/>
</dbReference>
<evidence type="ECO:0000256" key="2">
    <source>
        <dbReference type="ARBA" id="ARBA00022692"/>
    </source>
</evidence>
<dbReference type="InterPro" id="IPR001054">
    <property type="entry name" value="A/G_cyclase"/>
</dbReference>
<keyword evidence="11" id="KW-1185">Reference proteome</keyword>
<dbReference type="InterPro" id="IPR029787">
    <property type="entry name" value="Nucleotide_cyclase"/>
</dbReference>
<accession>A0A9N8H4L8</accession>
<comment type="subcellular location">
    <subcellularLocation>
        <location evidence="1">Membrane</location>
    </subcellularLocation>
</comment>
<evidence type="ECO:0000313" key="11">
    <source>
        <dbReference type="Proteomes" id="UP001153069"/>
    </source>
</evidence>
<dbReference type="GO" id="GO:0007168">
    <property type="term" value="P:receptor guanylyl cyclase signaling pathway"/>
    <property type="evidence" value="ECO:0007669"/>
    <property type="project" value="TreeGrafter"/>
</dbReference>
<dbReference type="GO" id="GO:0000166">
    <property type="term" value="F:nucleotide binding"/>
    <property type="evidence" value="ECO:0007669"/>
    <property type="project" value="UniProtKB-KW"/>
</dbReference>
<dbReference type="EMBL" id="CAICTM010000065">
    <property type="protein sequence ID" value="CAB9499677.1"/>
    <property type="molecule type" value="Genomic_DNA"/>
</dbReference>
<keyword evidence="5 8" id="KW-0472">Membrane</keyword>
<feature type="region of interest" description="Disordered" evidence="7">
    <location>
        <begin position="734"/>
        <end position="765"/>
    </location>
</feature>
<evidence type="ECO:0000256" key="8">
    <source>
        <dbReference type="SAM" id="Phobius"/>
    </source>
</evidence>
<organism evidence="10 11">
    <name type="scientific">Seminavis robusta</name>
    <dbReference type="NCBI Taxonomy" id="568900"/>
    <lineage>
        <taxon>Eukaryota</taxon>
        <taxon>Sar</taxon>
        <taxon>Stramenopiles</taxon>
        <taxon>Ochrophyta</taxon>
        <taxon>Bacillariophyta</taxon>
        <taxon>Bacillariophyceae</taxon>
        <taxon>Bacillariophycidae</taxon>
        <taxon>Naviculales</taxon>
        <taxon>Naviculaceae</taxon>
        <taxon>Seminavis</taxon>
    </lineage>
</organism>
<keyword evidence="10" id="KW-0675">Receptor</keyword>
<evidence type="ECO:0000259" key="9">
    <source>
        <dbReference type="PROSITE" id="PS50125"/>
    </source>
</evidence>
<dbReference type="GO" id="GO:0001653">
    <property type="term" value="F:peptide receptor activity"/>
    <property type="evidence" value="ECO:0007669"/>
    <property type="project" value="TreeGrafter"/>
</dbReference>
<dbReference type="PANTHER" id="PTHR11920:SF335">
    <property type="entry name" value="GUANYLATE CYCLASE"/>
    <property type="match status" value="1"/>
</dbReference>
<dbReference type="SMART" id="SM00044">
    <property type="entry name" value="CYCc"/>
    <property type="match status" value="1"/>
</dbReference>
<dbReference type="InterPro" id="IPR050401">
    <property type="entry name" value="Cyclic_nucleotide_synthase"/>
</dbReference>
<dbReference type="GO" id="GO:0005886">
    <property type="term" value="C:plasma membrane"/>
    <property type="evidence" value="ECO:0007669"/>
    <property type="project" value="TreeGrafter"/>
</dbReference>
<dbReference type="PANTHER" id="PTHR11920">
    <property type="entry name" value="GUANYLYL CYCLASE"/>
    <property type="match status" value="1"/>
</dbReference>
<keyword evidence="2 8" id="KW-0812">Transmembrane</keyword>
<evidence type="ECO:0000256" key="3">
    <source>
        <dbReference type="ARBA" id="ARBA00022741"/>
    </source>
</evidence>
<dbReference type="GO" id="GO:0004016">
    <property type="term" value="F:adenylate cyclase activity"/>
    <property type="evidence" value="ECO:0007669"/>
    <property type="project" value="TreeGrafter"/>
</dbReference>
<dbReference type="Gene3D" id="3.30.70.1230">
    <property type="entry name" value="Nucleotide cyclase"/>
    <property type="match status" value="1"/>
</dbReference>
<dbReference type="CDD" id="cd07302">
    <property type="entry name" value="CHD"/>
    <property type="match status" value="1"/>
</dbReference>
<gene>
    <name evidence="10" type="ORF">SEMRO_66_G037240.1</name>
</gene>
<keyword evidence="3" id="KW-0547">Nucleotide-binding</keyword>
<dbReference type="Pfam" id="PF00211">
    <property type="entry name" value="Guanylate_cyc"/>
    <property type="match status" value="1"/>
</dbReference>
<dbReference type="AlphaFoldDB" id="A0A9N8H4L8"/>
<dbReference type="GO" id="GO:0004383">
    <property type="term" value="F:guanylate cyclase activity"/>
    <property type="evidence" value="ECO:0007669"/>
    <property type="project" value="TreeGrafter"/>
</dbReference>
<evidence type="ECO:0000256" key="4">
    <source>
        <dbReference type="ARBA" id="ARBA00022989"/>
    </source>
</evidence>
<reference evidence="10" key="1">
    <citation type="submission" date="2020-06" db="EMBL/GenBank/DDBJ databases">
        <authorList>
            <consortium name="Plant Systems Biology data submission"/>
        </authorList>
    </citation>
    <scope>NUCLEOTIDE SEQUENCE</scope>
    <source>
        <strain evidence="10">D6</strain>
    </source>
</reference>
<protein>
    <submittedName>
        <fullName evidence="10">Receptor-type guanylate cyclase gcy</fullName>
    </submittedName>
</protein>
<dbReference type="GO" id="GO:0035556">
    <property type="term" value="P:intracellular signal transduction"/>
    <property type="evidence" value="ECO:0007669"/>
    <property type="project" value="InterPro"/>
</dbReference>